<accession>A0A916QCX6</accession>
<dbReference type="AlphaFoldDB" id="A0A916QCX6"/>
<dbReference type="InterPro" id="IPR016181">
    <property type="entry name" value="Acyl_CoA_acyltransferase"/>
</dbReference>
<dbReference type="InterPro" id="IPR000182">
    <property type="entry name" value="GNAT_dom"/>
</dbReference>
<dbReference type="Proteomes" id="UP000654993">
    <property type="component" value="Unassembled WGS sequence"/>
</dbReference>
<dbReference type="InterPro" id="IPR006464">
    <property type="entry name" value="AcTrfase_RimI/Ard1"/>
</dbReference>
<comment type="caution">
    <text evidence="4">The sequence shown here is derived from an EMBL/GenBank/DDBJ whole genome shotgun (WGS) entry which is preliminary data.</text>
</comment>
<gene>
    <name evidence="4" type="primary">rimI</name>
    <name evidence="4" type="ORF">PRECH8_03740</name>
</gene>
<evidence type="ECO:0000259" key="3">
    <source>
        <dbReference type="PROSITE" id="PS51186"/>
    </source>
</evidence>
<dbReference type="GO" id="GO:0008080">
    <property type="term" value="F:N-acetyltransferase activity"/>
    <property type="evidence" value="ECO:0007669"/>
    <property type="project" value="InterPro"/>
</dbReference>
<evidence type="ECO:0000256" key="2">
    <source>
        <dbReference type="ARBA" id="ARBA00023315"/>
    </source>
</evidence>
<dbReference type="EMBL" id="BMAQ01000003">
    <property type="protein sequence ID" value="GFR37078.1"/>
    <property type="molecule type" value="Genomic_DNA"/>
</dbReference>
<dbReference type="PANTHER" id="PTHR42919">
    <property type="entry name" value="N-ALPHA-ACETYLTRANSFERASE"/>
    <property type="match status" value="1"/>
</dbReference>
<keyword evidence="5" id="KW-1185">Reference proteome</keyword>
<feature type="domain" description="N-acetyltransferase" evidence="3">
    <location>
        <begin position="25"/>
        <end position="170"/>
    </location>
</feature>
<keyword evidence="2" id="KW-0012">Acyltransferase</keyword>
<dbReference type="Pfam" id="PF00583">
    <property type="entry name" value="Acetyltransf_1"/>
    <property type="match status" value="1"/>
</dbReference>
<sequence>MMHHNHAEGTIGEGLSRDQDQELQVEIRSMTLEDIPQVMEVEYESFTIPWSVEAFHNELRFNQHAHYVVMIHEGQVIGYAGMWLIIDEAHITNIALREKYRGRKLGSKLLQHVIDTALDLGAERMTLEVRVTNRIAQNLYKKHGFRPAGLRKGYYTDNNEDAIIMWANIAKGRDRK</sequence>
<evidence type="ECO:0000313" key="4">
    <source>
        <dbReference type="EMBL" id="GFR37078.1"/>
    </source>
</evidence>
<keyword evidence="1" id="KW-0808">Transferase</keyword>
<dbReference type="Gene3D" id="3.40.630.30">
    <property type="match status" value="1"/>
</dbReference>
<dbReference type="PANTHER" id="PTHR42919:SF8">
    <property type="entry name" value="N-ALPHA-ACETYLTRANSFERASE 50"/>
    <property type="match status" value="1"/>
</dbReference>
<evidence type="ECO:0000313" key="5">
    <source>
        <dbReference type="Proteomes" id="UP000654993"/>
    </source>
</evidence>
<reference evidence="4" key="2">
    <citation type="journal article" date="2021" name="Data Brief">
        <title>Draft genome sequence data of the facultative, thermophilic, xylanolytic bacterium Paenibacillus sp. strain DA-C8.</title>
        <authorList>
            <person name="Chhe C."/>
            <person name="Uke A."/>
            <person name="Baramee S."/>
            <person name="Ungkulpasvich U."/>
            <person name="Tachaapaikoon C."/>
            <person name="Pason P."/>
            <person name="Waeonukul R."/>
            <person name="Ratanakhanokchai K."/>
            <person name="Kosugi A."/>
        </authorList>
    </citation>
    <scope>NUCLEOTIDE SEQUENCE</scope>
    <source>
        <strain evidence="4">DA-C8</strain>
    </source>
</reference>
<proteinExistence type="predicted"/>
<evidence type="ECO:0000256" key="1">
    <source>
        <dbReference type="ARBA" id="ARBA00022679"/>
    </source>
</evidence>
<reference evidence="4" key="1">
    <citation type="submission" date="2020-08" db="EMBL/GenBank/DDBJ databases">
        <authorList>
            <person name="Uke A."/>
            <person name="Chhe C."/>
            <person name="Baramee S."/>
            <person name="Kosugi A."/>
        </authorList>
    </citation>
    <scope>NUCLEOTIDE SEQUENCE</scope>
    <source>
        <strain evidence="4">DA-C8</strain>
    </source>
</reference>
<dbReference type="SUPFAM" id="SSF55729">
    <property type="entry name" value="Acyl-CoA N-acyltransferases (Nat)"/>
    <property type="match status" value="1"/>
</dbReference>
<dbReference type="InterPro" id="IPR051556">
    <property type="entry name" value="N-term/lysine_N-AcTrnsfr"/>
</dbReference>
<dbReference type="CDD" id="cd04301">
    <property type="entry name" value="NAT_SF"/>
    <property type="match status" value="1"/>
</dbReference>
<dbReference type="PROSITE" id="PS51186">
    <property type="entry name" value="GNAT"/>
    <property type="match status" value="1"/>
</dbReference>
<protein>
    <submittedName>
        <fullName evidence="4">Ribosomal-protein-alanine acetyltransferase</fullName>
    </submittedName>
</protein>
<organism evidence="4 5">
    <name type="scientific">Insulibacter thermoxylanivorax</name>
    <dbReference type="NCBI Taxonomy" id="2749268"/>
    <lineage>
        <taxon>Bacteria</taxon>
        <taxon>Bacillati</taxon>
        <taxon>Bacillota</taxon>
        <taxon>Bacilli</taxon>
        <taxon>Bacillales</taxon>
        <taxon>Paenibacillaceae</taxon>
        <taxon>Insulibacter</taxon>
    </lineage>
</organism>
<dbReference type="NCBIfam" id="TIGR01575">
    <property type="entry name" value="rimI"/>
    <property type="match status" value="1"/>
</dbReference>
<name>A0A916QCX6_9BACL</name>